<dbReference type="AlphaFoldDB" id="A0A1G8A0A9"/>
<feature type="domain" description="Luciferase-like" evidence="5">
    <location>
        <begin position="1"/>
        <end position="209"/>
    </location>
</feature>
<organism evidence="6 7">
    <name type="scientific">Pseudonocardia oroxyli</name>
    <dbReference type="NCBI Taxonomy" id="366584"/>
    <lineage>
        <taxon>Bacteria</taxon>
        <taxon>Bacillati</taxon>
        <taxon>Actinomycetota</taxon>
        <taxon>Actinomycetes</taxon>
        <taxon>Pseudonocardiales</taxon>
        <taxon>Pseudonocardiaceae</taxon>
        <taxon>Pseudonocardia</taxon>
    </lineage>
</organism>
<gene>
    <name evidence="6" type="ORF">SAMN05216377_119103</name>
</gene>
<dbReference type="OrthoDB" id="3206024at2"/>
<dbReference type="STRING" id="366584.SAMN05216377_119103"/>
<dbReference type="EMBL" id="FNBE01000019">
    <property type="protein sequence ID" value="SDH14339.1"/>
    <property type="molecule type" value="Genomic_DNA"/>
</dbReference>
<keyword evidence="2" id="KW-0288">FMN</keyword>
<dbReference type="InterPro" id="IPR019921">
    <property type="entry name" value="Lucif-like_OxRdtase_Rv2161c"/>
</dbReference>
<dbReference type="InterPro" id="IPR011251">
    <property type="entry name" value="Luciferase-like_dom"/>
</dbReference>
<evidence type="ECO:0000313" key="6">
    <source>
        <dbReference type="EMBL" id="SDH14339.1"/>
    </source>
</evidence>
<dbReference type="PANTHER" id="PTHR42847">
    <property type="entry name" value="ALKANESULFONATE MONOOXYGENASE"/>
    <property type="match status" value="1"/>
</dbReference>
<dbReference type="GO" id="GO:0046306">
    <property type="term" value="P:alkanesulfonate catabolic process"/>
    <property type="evidence" value="ECO:0007669"/>
    <property type="project" value="TreeGrafter"/>
</dbReference>
<dbReference type="Pfam" id="PF00296">
    <property type="entry name" value="Bac_luciferase"/>
    <property type="match status" value="1"/>
</dbReference>
<evidence type="ECO:0000313" key="7">
    <source>
        <dbReference type="Proteomes" id="UP000198967"/>
    </source>
</evidence>
<name>A0A1G8A0A9_PSEOR</name>
<evidence type="ECO:0000259" key="5">
    <source>
        <dbReference type="Pfam" id="PF00296"/>
    </source>
</evidence>
<dbReference type="Proteomes" id="UP000198967">
    <property type="component" value="Unassembled WGS sequence"/>
</dbReference>
<proteinExistence type="predicted"/>
<dbReference type="GO" id="GO:0008726">
    <property type="term" value="F:alkanesulfonate monooxygenase activity"/>
    <property type="evidence" value="ECO:0007669"/>
    <property type="project" value="TreeGrafter"/>
</dbReference>
<evidence type="ECO:0000256" key="1">
    <source>
        <dbReference type="ARBA" id="ARBA00022630"/>
    </source>
</evidence>
<dbReference type="PANTHER" id="PTHR42847:SF4">
    <property type="entry name" value="ALKANESULFONATE MONOOXYGENASE-RELATED"/>
    <property type="match status" value="1"/>
</dbReference>
<dbReference type="NCBIfam" id="TIGR03619">
    <property type="entry name" value="F420_Rv2161c"/>
    <property type="match status" value="1"/>
</dbReference>
<dbReference type="Gene3D" id="3.20.20.30">
    <property type="entry name" value="Luciferase-like domain"/>
    <property type="match status" value="1"/>
</dbReference>
<keyword evidence="7" id="KW-1185">Reference proteome</keyword>
<keyword evidence="4" id="KW-0503">Monooxygenase</keyword>
<reference evidence="6 7" key="1">
    <citation type="submission" date="2016-10" db="EMBL/GenBank/DDBJ databases">
        <authorList>
            <person name="de Groot N.N."/>
        </authorList>
    </citation>
    <scope>NUCLEOTIDE SEQUENCE [LARGE SCALE GENOMIC DNA]</scope>
    <source>
        <strain evidence="6 7">CGMCC 4.3143</strain>
    </source>
</reference>
<keyword evidence="3" id="KW-0560">Oxidoreductase</keyword>
<evidence type="ECO:0000256" key="3">
    <source>
        <dbReference type="ARBA" id="ARBA00023002"/>
    </source>
</evidence>
<dbReference type="InterPro" id="IPR050172">
    <property type="entry name" value="SsuD_RutA_monooxygenase"/>
</dbReference>
<evidence type="ECO:0000256" key="4">
    <source>
        <dbReference type="ARBA" id="ARBA00023033"/>
    </source>
</evidence>
<evidence type="ECO:0000256" key="2">
    <source>
        <dbReference type="ARBA" id="ARBA00022643"/>
    </source>
</evidence>
<accession>A0A1G8A0A9</accession>
<protein>
    <submittedName>
        <fullName evidence="6">Probable F420-dependent oxidoreductase, Rv2161c family</fullName>
    </submittedName>
</protein>
<dbReference type="InterPro" id="IPR036661">
    <property type="entry name" value="Luciferase-like_sf"/>
</dbReference>
<dbReference type="SUPFAM" id="SSF51679">
    <property type="entry name" value="Bacterial luciferase-like"/>
    <property type="match status" value="1"/>
</dbReference>
<sequence length="281" mass="29500">MRIGVTLPQFGDQAEEVGEIARFAREAEALGAASLWTGDRLLAAVEPRVNYPGLDHVPAEFRRSLDPVVLLAAAAAATTTARLGTSTLNAPWYPPAILARTALSLDRLSGGRLVLGLGLGWSPEEAEAVGSPMAERGARLDEFLDVLDVWTTGDPVSFVGKHTEIAPAHVDLKPHGIGVYLGGWAPRSFARIAARGAGWLPAMVPGQPLDGLVGLWDSLGRPPAFLRVNAVAGMSVELIRDALGSAAEAGFTDAFVELMYLCRGVDGGIDEALALTAEFVG</sequence>
<keyword evidence="1" id="KW-0285">Flavoprotein</keyword>